<evidence type="ECO:0000256" key="3">
    <source>
        <dbReference type="ARBA" id="ARBA00022692"/>
    </source>
</evidence>
<organism evidence="8 9">
    <name type="scientific">Proteiniclasticum aestuarii</name>
    <dbReference type="NCBI Taxonomy" id="2817862"/>
    <lineage>
        <taxon>Bacteria</taxon>
        <taxon>Bacillati</taxon>
        <taxon>Bacillota</taxon>
        <taxon>Clostridia</taxon>
        <taxon>Eubacteriales</taxon>
        <taxon>Clostridiaceae</taxon>
        <taxon>Proteiniclasticum</taxon>
    </lineage>
</organism>
<dbReference type="InterPro" id="IPR000515">
    <property type="entry name" value="MetI-like"/>
</dbReference>
<feature type="transmembrane region" description="Helical" evidence="6">
    <location>
        <begin position="71"/>
        <end position="89"/>
    </location>
</feature>
<dbReference type="InterPro" id="IPR051204">
    <property type="entry name" value="ABC_transp_perm/SBD"/>
</dbReference>
<dbReference type="EMBL" id="JAFNJU010000005">
    <property type="protein sequence ID" value="MBO1264929.1"/>
    <property type="molecule type" value="Genomic_DNA"/>
</dbReference>
<keyword evidence="2 6" id="KW-0813">Transport</keyword>
<evidence type="ECO:0000256" key="6">
    <source>
        <dbReference type="RuleBase" id="RU363032"/>
    </source>
</evidence>
<reference evidence="8" key="1">
    <citation type="submission" date="2021-03" db="EMBL/GenBank/DDBJ databases">
        <title>Proteiniclasticum marinus sp. nov., isolated from tidal flat sediment.</title>
        <authorList>
            <person name="Namirimu T."/>
            <person name="Yang J.-A."/>
            <person name="Yang S.-H."/>
            <person name="Kim Y.-J."/>
            <person name="Kwon K.K."/>
        </authorList>
    </citation>
    <scope>NUCLEOTIDE SEQUENCE</scope>
    <source>
        <strain evidence="8">SCR006</strain>
    </source>
</reference>
<keyword evidence="4 6" id="KW-1133">Transmembrane helix</keyword>
<comment type="caution">
    <text evidence="8">The sequence shown here is derived from an EMBL/GenBank/DDBJ whole genome shotgun (WGS) entry which is preliminary data.</text>
</comment>
<feature type="domain" description="ABC transmembrane type-1" evidence="7">
    <location>
        <begin position="176"/>
        <end position="370"/>
    </location>
</feature>
<dbReference type="PROSITE" id="PS50928">
    <property type="entry name" value="ABC_TM1"/>
    <property type="match status" value="1"/>
</dbReference>
<evidence type="ECO:0000259" key="7">
    <source>
        <dbReference type="PROSITE" id="PS50928"/>
    </source>
</evidence>
<feature type="transmembrane region" description="Helical" evidence="6">
    <location>
        <begin position="305"/>
        <end position="331"/>
    </location>
</feature>
<keyword evidence="9" id="KW-1185">Reference proteome</keyword>
<protein>
    <submittedName>
        <fullName evidence="8">ABC transporter permease</fullName>
    </submittedName>
</protein>
<dbReference type="SUPFAM" id="SSF161098">
    <property type="entry name" value="MetI-like"/>
    <property type="match status" value="1"/>
</dbReference>
<dbReference type="GO" id="GO:0055085">
    <property type="term" value="P:transmembrane transport"/>
    <property type="evidence" value="ECO:0007669"/>
    <property type="project" value="InterPro"/>
</dbReference>
<keyword evidence="5 6" id="KW-0472">Membrane</keyword>
<evidence type="ECO:0000256" key="1">
    <source>
        <dbReference type="ARBA" id="ARBA00004141"/>
    </source>
</evidence>
<keyword evidence="3 6" id="KW-0812">Transmembrane</keyword>
<evidence type="ECO:0000256" key="5">
    <source>
        <dbReference type="ARBA" id="ARBA00023136"/>
    </source>
</evidence>
<evidence type="ECO:0000313" key="9">
    <source>
        <dbReference type="Proteomes" id="UP000664218"/>
    </source>
</evidence>
<feature type="transmembrane region" description="Helical" evidence="6">
    <location>
        <begin position="44"/>
        <end position="64"/>
    </location>
</feature>
<evidence type="ECO:0000313" key="8">
    <source>
        <dbReference type="EMBL" id="MBO1264929.1"/>
    </source>
</evidence>
<feature type="transmembrane region" description="Helical" evidence="6">
    <location>
        <begin position="176"/>
        <end position="201"/>
    </location>
</feature>
<gene>
    <name evidence="8" type="ORF">J3A84_07800</name>
</gene>
<dbReference type="PANTHER" id="PTHR30177">
    <property type="entry name" value="GLYCINE BETAINE/L-PROLINE TRANSPORT SYSTEM PERMEASE PROTEIN PROW"/>
    <property type="match status" value="1"/>
</dbReference>
<dbReference type="CDD" id="cd06261">
    <property type="entry name" value="TM_PBP2"/>
    <property type="match status" value="1"/>
</dbReference>
<evidence type="ECO:0000256" key="2">
    <source>
        <dbReference type="ARBA" id="ARBA00022448"/>
    </source>
</evidence>
<comment type="similarity">
    <text evidence="6">Belongs to the binding-protein-dependent transport system permease family.</text>
</comment>
<dbReference type="GO" id="GO:0005886">
    <property type="term" value="C:plasma membrane"/>
    <property type="evidence" value="ECO:0007669"/>
    <property type="project" value="UniProtKB-SubCell"/>
</dbReference>
<evidence type="ECO:0000256" key="4">
    <source>
        <dbReference type="ARBA" id="ARBA00022989"/>
    </source>
</evidence>
<feature type="transmembrane region" description="Helical" evidence="6">
    <location>
        <begin position="242"/>
        <end position="266"/>
    </location>
</feature>
<feature type="transmembrane region" description="Helical" evidence="6">
    <location>
        <begin position="213"/>
        <end position="236"/>
    </location>
</feature>
<dbReference type="RefSeq" id="WP_207599453.1">
    <property type="nucleotide sequence ID" value="NZ_JAFNJU010000005.1"/>
</dbReference>
<feature type="transmembrane region" description="Helical" evidence="6">
    <location>
        <begin position="109"/>
        <end position="127"/>
    </location>
</feature>
<dbReference type="Gene3D" id="1.10.3720.10">
    <property type="entry name" value="MetI-like"/>
    <property type="match status" value="1"/>
</dbReference>
<dbReference type="PANTHER" id="PTHR30177:SF30">
    <property type="entry name" value="GLYCINE BETAINE UPTAKE SYSTEM PERMEASE PROTEIN YEHY"/>
    <property type="match status" value="1"/>
</dbReference>
<comment type="subcellular location">
    <subcellularLocation>
        <location evidence="6">Cell membrane</location>
        <topology evidence="6">Multi-pass membrane protein</topology>
    </subcellularLocation>
    <subcellularLocation>
        <location evidence="1">Membrane</location>
        <topology evidence="1">Multi-pass membrane protein</topology>
    </subcellularLocation>
</comment>
<dbReference type="InterPro" id="IPR035906">
    <property type="entry name" value="MetI-like_sf"/>
</dbReference>
<dbReference type="AlphaFoldDB" id="A0A939KGZ3"/>
<sequence length="382" mass="41506">MGKNIDKPQLVYSIIAFLALVSMKLVEVKPNRIASGDRFTAYEFIGWPVLVIGAGFLLIALLSITTSKWKGPMTVLLGAALLTALLYFMGEAGQEAATGSSSIRVTLSMGFYILLVMVYLLFGHVMARKDPYLNLEKALSLLIFFTLALLVYRGIFDEFSILKEYQIKKNQFVDSFITHLFLSLGSVTFGSLVAIPLGYLAYRKKNLESAVMVPLSIVETIPSLSLFGILLVPLASLGRIDFFRALGISGIGWAPAFVALSLYTLLPIGRNTLVGFSTVGRDVIEAAQGMGMSRKQIFRKIEFPLALPIIITGVRIALVQTIGGAVLAGLVGGGGLGTFVFLGLAEASPDLVLLGVIPIVLLTLTMDKVLKLLIERIRRRKR</sequence>
<proteinExistence type="inferred from homology"/>
<dbReference type="Proteomes" id="UP000664218">
    <property type="component" value="Unassembled WGS sequence"/>
</dbReference>
<feature type="transmembrane region" description="Helical" evidence="6">
    <location>
        <begin position="139"/>
        <end position="156"/>
    </location>
</feature>
<dbReference type="Pfam" id="PF00528">
    <property type="entry name" value="BPD_transp_1"/>
    <property type="match status" value="1"/>
</dbReference>
<dbReference type="GO" id="GO:0031460">
    <property type="term" value="P:glycine betaine transport"/>
    <property type="evidence" value="ECO:0007669"/>
    <property type="project" value="TreeGrafter"/>
</dbReference>
<name>A0A939KGZ3_9CLOT</name>
<accession>A0A939KGZ3</accession>
<feature type="transmembrane region" description="Helical" evidence="6">
    <location>
        <begin position="351"/>
        <end position="374"/>
    </location>
</feature>